<dbReference type="GO" id="GO:1901678">
    <property type="term" value="P:iron coordination entity transport"/>
    <property type="evidence" value="ECO:0007669"/>
    <property type="project" value="UniProtKB-ARBA"/>
</dbReference>
<dbReference type="EMBL" id="CP034035">
    <property type="protein sequence ID" value="QCR09404.1"/>
    <property type="molecule type" value="Genomic_DNA"/>
</dbReference>
<evidence type="ECO:0000256" key="4">
    <source>
        <dbReference type="ARBA" id="ARBA00022496"/>
    </source>
</evidence>
<dbReference type="PROSITE" id="PS50983">
    <property type="entry name" value="FE_B12_PBP"/>
    <property type="match status" value="1"/>
</dbReference>
<dbReference type="InterPro" id="IPR051313">
    <property type="entry name" value="Bact_iron-sidero_bind"/>
</dbReference>
<dbReference type="RefSeq" id="WP_137714411.1">
    <property type="nucleotide sequence ID" value="NZ_CP034035.1"/>
</dbReference>
<evidence type="ECO:0000256" key="5">
    <source>
        <dbReference type="ARBA" id="ARBA00022729"/>
    </source>
</evidence>
<dbReference type="InterPro" id="IPR002491">
    <property type="entry name" value="ABC_transptr_periplasmic_BD"/>
</dbReference>
<dbReference type="SUPFAM" id="SSF53807">
    <property type="entry name" value="Helical backbone' metal receptor"/>
    <property type="match status" value="1"/>
</dbReference>
<dbReference type="Proteomes" id="UP000299580">
    <property type="component" value="Chromosome"/>
</dbReference>
<accession>A0A4P8R176</accession>
<keyword evidence="3" id="KW-0813">Transport</keyword>
<comment type="subcellular location">
    <subcellularLocation>
        <location evidence="1">Cell envelope</location>
    </subcellularLocation>
</comment>
<keyword evidence="4" id="KW-0406">Ion transport</keyword>
<evidence type="ECO:0000259" key="6">
    <source>
        <dbReference type="PROSITE" id="PS50983"/>
    </source>
</evidence>
<sequence>MSDLLPSVYSPDPMRRRLLTALMLSPLFYPAFSRGAAYPDAQRVVALEWLPAELLMALGITPLGVADVPNYRLWVEEPVLPTQVIDVGLRTEPNLELLTQLRPSLILHSEGYGPPVERISRIAPIMGFSFSDGGGKPLTFAQASLVKLANALGRPAAADRHLQQFSQFMQQAKTSLRPYTRRPLLLFSLLNTRHAIVIGNNSLFQEVMDEIGIVNAWQGETNFWGSAIVGVERLAGIDDAYALCFDHGNDVITQQVAGSPLWQAMPFVRQQRWQRVPAVWIYGATLSAMRFCRVLEQALEARRDIS</sequence>
<dbReference type="PRINTS" id="PR01715">
    <property type="entry name" value="FERRIBNDNGPP"/>
</dbReference>
<evidence type="ECO:0000313" key="8">
    <source>
        <dbReference type="Proteomes" id="UP000299580"/>
    </source>
</evidence>
<dbReference type="NCBIfam" id="NF007864">
    <property type="entry name" value="PRK10576.1"/>
    <property type="match status" value="1"/>
</dbReference>
<dbReference type="AlphaFoldDB" id="A0A4P8R176"/>
<dbReference type="KEGG" id="brb:EH207_13260"/>
<dbReference type="PANTHER" id="PTHR30532">
    <property type="entry name" value="IRON III DICITRATE-BINDING PERIPLASMIC PROTEIN"/>
    <property type="match status" value="1"/>
</dbReference>
<keyword evidence="5" id="KW-0732">Signal</keyword>
<dbReference type="GO" id="GO:0030288">
    <property type="term" value="C:outer membrane-bounded periplasmic space"/>
    <property type="evidence" value="ECO:0007669"/>
    <property type="project" value="TreeGrafter"/>
</dbReference>
<evidence type="ECO:0000256" key="2">
    <source>
        <dbReference type="ARBA" id="ARBA00008814"/>
    </source>
</evidence>
<dbReference type="OrthoDB" id="6160519at2"/>
<comment type="similarity">
    <text evidence="2">Belongs to the bacterial solute-binding protein 8 family.</text>
</comment>
<evidence type="ECO:0000256" key="1">
    <source>
        <dbReference type="ARBA" id="ARBA00004196"/>
    </source>
</evidence>
<feature type="domain" description="Fe/B12 periplasmic-binding" evidence="6">
    <location>
        <begin position="43"/>
        <end position="303"/>
    </location>
</feature>
<protein>
    <submittedName>
        <fullName evidence="7">Fe(3+)-hydroxamate ABC transporter substrate-binding protein FhuD</fullName>
    </submittedName>
</protein>
<keyword evidence="4" id="KW-0408">Iron</keyword>
<dbReference type="PANTHER" id="PTHR30532:SF1">
    <property type="entry name" value="IRON(3+)-HYDROXAMATE-BINDING PROTEIN FHUD"/>
    <property type="match status" value="1"/>
</dbReference>
<keyword evidence="8" id="KW-1185">Reference proteome</keyword>
<dbReference type="CDD" id="cd01146">
    <property type="entry name" value="FhuD"/>
    <property type="match status" value="1"/>
</dbReference>
<reference evidence="7 8" key="1">
    <citation type="submission" date="2018-11" db="EMBL/GenBank/DDBJ databases">
        <title>Genome sequences of Brenneria nigrifluens and Brenneria rubrifaciens.</title>
        <authorList>
            <person name="Poret-Peterson A.T."/>
            <person name="McClean A.E."/>
            <person name="Kluepfel D.A."/>
        </authorList>
    </citation>
    <scope>NUCLEOTIDE SEQUENCE [LARGE SCALE GENOMIC DNA]</scope>
    <source>
        <strain evidence="7 8">6D370</strain>
    </source>
</reference>
<gene>
    <name evidence="7" type="primary">fhuD</name>
    <name evidence="7" type="ORF">EH207_13260</name>
</gene>
<dbReference type="Pfam" id="PF01497">
    <property type="entry name" value="Peripla_BP_2"/>
    <property type="match status" value="1"/>
</dbReference>
<proteinExistence type="inferred from homology"/>
<evidence type="ECO:0000256" key="3">
    <source>
        <dbReference type="ARBA" id="ARBA00022448"/>
    </source>
</evidence>
<name>A0A4P8R176_9GAMM</name>
<keyword evidence="4" id="KW-0410">Iron transport</keyword>
<dbReference type="Gene3D" id="3.40.50.1980">
    <property type="entry name" value="Nitrogenase molybdenum iron protein domain"/>
    <property type="match status" value="2"/>
</dbReference>
<organism evidence="7 8">
    <name type="scientific">Brenneria rubrifaciens</name>
    <dbReference type="NCBI Taxonomy" id="55213"/>
    <lineage>
        <taxon>Bacteria</taxon>
        <taxon>Pseudomonadati</taxon>
        <taxon>Pseudomonadota</taxon>
        <taxon>Gammaproteobacteria</taxon>
        <taxon>Enterobacterales</taxon>
        <taxon>Pectobacteriaceae</taxon>
        <taxon>Brenneria</taxon>
    </lineage>
</organism>
<evidence type="ECO:0000313" key="7">
    <source>
        <dbReference type="EMBL" id="QCR09404.1"/>
    </source>
</evidence>